<sequence length="147" mass="16519">MNNNPLQNNYKLTFTESNNIRQSTATVIQPEQDFFVNYNSTLNANSSVTNDNIFSTFYTNNYSSQQHISSDNITSSSTAPPNASQYVNPQQPSENAPPPLGLFNMTNINPSQSEILSFDIPGFKIIIIPTFSQRDNTYGTQFTQFQQ</sequence>
<dbReference type="Proteomes" id="UP000615446">
    <property type="component" value="Unassembled WGS sequence"/>
</dbReference>
<evidence type="ECO:0000313" key="2">
    <source>
        <dbReference type="EMBL" id="GBB93264.1"/>
    </source>
</evidence>
<reference evidence="2 4" key="1">
    <citation type="submission" date="2017-11" db="EMBL/GenBank/DDBJ databases">
        <title>The genome of Rhizophagus clarus HR1 reveals common genetic basis of auxotrophy among arbuscular mycorrhizal fungi.</title>
        <authorList>
            <person name="Kobayashi Y."/>
        </authorList>
    </citation>
    <scope>NUCLEOTIDE SEQUENCE [LARGE SCALE GENOMIC DNA]</scope>
    <source>
        <strain evidence="2 4">HR1</strain>
    </source>
</reference>
<keyword evidence="4" id="KW-1185">Reference proteome</keyword>
<feature type="compositionally biased region" description="Polar residues" evidence="1">
    <location>
        <begin position="67"/>
        <end position="94"/>
    </location>
</feature>
<proteinExistence type="predicted"/>
<feature type="region of interest" description="Disordered" evidence="1">
    <location>
        <begin position="67"/>
        <end position="98"/>
    </location>
</feature>
<name>A0A2Z6R683_9GLOM</name>
<evidence type="ECO:0000313" key="4">
    <source>
        <dbReference type="Proteomes" id="UP000247702"/>
    </source>
</evidence>
<dbReference type="Proteomes" id="UP000247702">
    <property type="component" value="Unassembled WGS sequence"/>
</dbReference>
<organism evidence="2 4">
    <name type="scientific">Rhizophagus clarus</name>
    <dbReference type="NCBI Taxonomy" id="94130"/>
    <lineage>
        <taxon>Eukaryota</taxon>
        <taxon>Fungi</taxon>
        <taxon>Fungi incertae sedis</taxon>
        <taxon>Mucoromycota</taxon>
        <taxon>Glomeromycotina</taxon>
        <taxon>Glomeromycetes</taxon>
        <taxon>Glomerales</taxon>
        <taxon>Glomeraceae</taxon>
        <taxon>Rhizophagus</taxon>
    </lineage>
</organism>
<evidence type="ECO:0000256" key="1">
    <source>
        <dbReference type="SAM" id="MobiDB-lite"/>
    </source>
</evidence>
<gene>
    <name evidence="3" type="ORF">RCL2_003043400</name>
    <name evidence="2" type="ORF">RclHR1_02140017</name>
</gene>
<comment type="caution">
    <text evidence="2">The sequence shown here is derived from an EMBL/GenBank/DDBJ whole genome shotgun (WGS) entry which is preliminary data.</text>
</comment>
<accession>A0A2Z6R683</accession>
<dbReference type="EMBL" id="BEXD01001269">
    <property type="protein sequence ID" value="GBB93264.1"/>
    <property type="molecule type" value="Genomic_DNA"/>
</dbReference>
<dbReference type="EMBL" id="BLAL01000338">
    <property type="protein sequence ID" value="GET04134.1"/>
    <property type="molecule type" value="Genomic_DNA"/>
</dbReference>
<reference evidence="3" key="2">
    <citation type="submission" date="2019-10" db="EMBL/GenBank/DDBJ databases">
        <title>Conservation and host-specific expression of non-tandemly repeated heterogenous ribosome RNA gene in arbuscular mycorrhizal fungi.</title>
        <authorList>
            <person name="Maeda T."/>
            <person name="Kobayashi Y."/>
            <person name="Nakagawa T."/>
            <person name="Ezawa T."/>
            <person name="Yamaguchi K."/>
            <person name="Bino T."/>
            <person name="Nishimoto Y."/>
            <person name="Shigenobu S."/>
            <person name="Kawaguchi M."/>
        </authorList>
    </citation>
    <scope>NUCLEOTIDE SEQUENCE</scope>
    <source>
        <strain evidence="3">HR1</strain>
    </source>
</reference>
<protein>
    <submittedName>
        <fullName evidence="2">Uncharacterized protein</fullName>
    </submittedName>
</protein>
<evidence type="ECO:0000313" key="3">
    <source>
        <dbReference type="EMBL" id="GET04134.1"/>
    </source>
</evidence>
<dbReference type="AlphaFoldDB" id="A0A2Z6R683"/>
<dbReference type="OrthoDB" id="2378854at2759"/>